<dbReference type="RefSeq" id="WP_072747125.1">
    <property type="nucleotide sequence ID" value="NZ_FOHL01000004.1"/>
</dbReference>
<evidence type="ECO:0000259" key="1">
    <source>
        <dbReference type="Pfam" id="PF00535"/>
    </source>
</evidence>
<feature type="domain" description="Glycosyltransferase 2-like" evidence="1">
    <location>
        <begin position="15"/>
        <end position="127"/>
    </location>
</feature>
<dbReference type="GO" id="GO:0016740">
    <property type="term" value="F:transferase activity"/>
    <property type="evidence" value="ECO:0007669"/>
    <property type="project" value="UniProtKB-KW"/>
</dbReference>
<name>A0A1M7T502_9RHOB</name>
<dbReference type="PANTHER" id="PTHR43646">
    <property type="entry name" value="GLYCOSYLTRANSFERASE"/>
    <property type="match status" value="1"/>
</dbReference>
<proteinExistence type="predicted"/>
<reference evidence="2 3" key="1">
    <citation type="submission" date="2016-12" db="EMBL/GenBank/DDBJ databases">
        <authorList>
            <person name="Song W.-J."/>
            <person name="Kurnit D.M."/>
        </authorList>
    </citation>
    <scope>NUCLEOTIDE SEQUENCE [LARGE SCALE GENOMIC DNA]</scope>
    <source>
        <strain evidence="2 3">CGMCC 1.10808</strain>
    </source>
</reference>
<keyword evidence="3" id="KW-1185">Reference proteome</keyword>
<keyword evidence="2" id="KW-0808">Transferase</keyword>
<dbReference type="InterPro" id="IPR029044">
    <property type="entry name" value="Nucleotide-diphossugar_trans"/>
</dbReference>
<dbReference type="Pfam" id="PF00535">
    <property type="entry name" value="Glycos_transf_2"/>
    <property type="match status" value="1"/>
</dbReference>
<dbReference type="EMBL" id="FRDL01000004">
    <property type="protein sequence ID" value="SHN65820.1"/>
    <property type="molecule type" value="Genomic_DNA"/>
</dbReference>
<organism evidence="2 3">
    <name type="scientific">Oceanicella actignis</name>
    <dbReference type="NCBI Taxonomy" id="1189325"/>
    <lineage>
        <taxon>Bacteria</taxon>
        <taxon>Pseudomonadati</taxon>
        <taxon>Pseudomonadota</taxon>
        <taxon>Alphaproteobacteria</taxon>
        <taxon>Rhodobacterales</taxon>
        <taxon>Paracoccaceae</taxon>
        <taxon>Oceanicella</taxon>
    </lineage>
</organism>
<protein>
    <submittedName>
        <fullName evidence="2">Glycosyltransferase, GT2 family</fullName>
    </submittedName>
</protein>
<sequence length="338" mass="36328">MSAPAADVGVVAIGRNEGERLRACLRAARRDAAHVVYVDSGSTDGSVAAARALGAETVALDMSIPFTAARARNAGLAHLRRIAPRLPLVQFVDGDCELREGWIAAARAFLARRPEVAAVCGRRRERRPDASIYNAACDAEWDTPVGEALACGGDALMRIEAIEQVGGWRDSLIAGEEPELCVRLRAAGWRIWRLDAEMTWHDADMRRFGQWWRRSVRAGHAFAEGAALHGAPPERHWVAETRRALLWGAALPAAALAGAALVHPAALGLLAAWPAQTARLALRARGAPRAWPLAALTVLGKAAEVQGALRFMAGRALRRPSRLIEYRRPARGAGSPDA</sequence>
<dbReference type="Gene3D" id="3.90.550.10">
    <property type="entry name" value="Spore Coat Polysaccharide Biosynthesis Protein SpsA, Chain A"/>
    <property type="match status" value="1"/>
</dbReference>
<dbReference type="SUPFAM" id="SSF53448">
    <property type="entry name" value="Nucleotide-diphospho-sugar transferases"/>
    <property type="match status" value="1"/>
</dbReference>
<dbReference type="Proteomes" id="UP000184066">
    <property type="component" value="Unassembled WGS sequence"/>
</dbReference>
<accession>A0A1M7T502</accession>
<gene>
    <name evidence="2" type="ORF">SAMN05216200_104170</name>
</gene>
<evidence type="ECO:0000313" key="3">
    <source>
        <dbReference type="Proteomes" id="UP000184066"/>
    </source>
</evidence>
<dbReference type="PANTHER" id="PTHR43646:SF6">
    <property type="entry name" value="PRE-MYCOFACTOCIN GLYCOSYLTRANSFERASE"/>
    <property type="match status" value="1"/>
</dbReference>
<dbReference type="OrthoDB" id="8416156at2"/>
<dbReference type="STRING" id="1189325.SAMN04488119_104170"/>
<dbReference type="AlphaFoldDB" id="A0A1M7T502"/>
<dbReference type="InterPro" id="IPR001173">
    <property type="entry name" value="Glyco_trans_2-like"/>
</dbReference>
<evidence type="ECO:0000313" key="2">
    <source>
        <dbReference type="EMBL" id="SHN65820.1"/>
    </source>
</evidence>